<dbReference type="EMBL" id="HBEF01003923">
    <property type="protein sequence ID" value="CAD8330356.1"/>
    <property type="molecule type" value="Transcribed_RNA"/>
</dbReference>
<proteinExistence type="predicted"/>
<name>A0A7R9WR29_9STRA</name>
<reference evidence="1" key="1">
    <citation type="submission" date="2021-01" db="EMBL/GenBank/DDBJ databases">
        <authorList>
            <person name="Corre E."/>
            <person name="Pelletier E."/>
            <person name="Niang G."/>
            <person name="Scheremetjew M."/>
            <person name="Finn R."/>
            <person name="Kale V."/>
            <person name="Holt S."/>
            <person name="Cochrane G."/>
            <person name="Meng A."/>
            <person name="Brown T."/>
            <person name="Cohen L."/>
        </authorList>
    </citation>
    <scope>NUCLEOTIDE SEQUENCE</scope>
    <source>
        <strain evidence="1">CCMP3328</strain>
    </source>
</reference>
<organism evidence="1">
    <name type="scientific">Craspedostauros australis</name>
    <dbReference type="NCBI Taxonomy" id="1486917"/>
    <lineage>
        <taxon>Eukaryota</taxon>
        <taxon>Sar</taxon>
        <taxon>Stramenopiles</taxon>
        <taxon>Ochrophyta</taxon>
        <taxon>Bacillariophyta</taxon>
        <taxon>Bacillariophyceae</taxon>
        <taxon>Bacillariophycidae</taxon>
        <taxon>Naviculales</taxon>
        <taxon>Naviculaceae</taxon>
        <taxon>Craspedostauros</taxon>
    </lineage>
</organism>
<evidence type="ECO:0000313" key="1">
    <source>
        <dbReference type="EMBL" id="CAD8330356.1"/>
    </source>
</evidence>
<sequence>MHYAAVSRSHEAFDIVKRIAELAPQSLDHADARGRLPLHYAALSPLLPRSNPDGYMVVDDDDDDDPNEIALRTLRYLIRAYPPGVMRKDDDLCVPWHYAQFADSRRGELLLDSTIEADPGLDHYLVPDGEVRWDIVQICHMNSY</sequence>
<accession>A0A7R9WR29</accession>
<dbReference type="AlphaFoldDB" id="A0A7R9WR29"/>
<gene>
    <name evidence="1" type="ORF">CAUS1442_LOCUS2454</name>
</gene>
<protein>
    <submittedName>
        <fullName evidence="1">Uncharacterized protein</fullName>
    </submittedName>
</protein>